<feature type="transmembrane region" description="Helical" evidence="1">
    <location>
        <begin position="28"/>
        <end position="46"/>
    </location>
</feature>
<keyword evidence="1" id="KW-0812">Transmembrane</keyword>
<keyword evidence="1" id="KW-0472">Membrane</keyword>
<keyword evidence="3" id="KW-1185">Reference proteome</keyword>
<evidence type="ECO:0000256" key="1">
    <source>
        <dbReference type="SAM" id="Phobius"/>
    </source>
</evidence>
<dbReference type="EMBL" id="JAGDFM010000002">
    <property type="protein sequence ID" value="KAG7393709.1"/>
    <property type="molecule type" value="Genomic_DNA"/>
</dbReference>
<keyword evidence="1" id="KW-1133">Transmembrane helix</keyword>
<sequence length="144" mass="15947">MVVLHHNDLDRMLWGPASTAGRSRATDIAIYIQLAVVMLLGVICALDYEKPEAVRLAATGATLLVYFRSRALVRPVLYGDVIVPTVRVARGGEVLLLPTTKLVLHCIWVWNTLRILYAIFRSGALTSGARKKRPMPGRMRPKVA</sequence>
<dbReference type="OrthoDB" id="104688at2759"/>
<accession>A0A8T1WPR7</accession>
<proteinExistence type="predicted"/>
<dbReference type="AlphaFoldDB" id="A0A8T1WPR7"/>
<comment type="caution">
    <text evidence="2">The sequence shown here is derived from an EMBL/GenBank/DDBJ whole genome shotgun (WGS) entry which is preliminary data.</text>
</comment>
<organism evidence="2 3">
    <name type="scientific">Phytophthora pseudosyringae</name>
    <dbReference type="NCBI Taxonomy" id="221518"/>
    <lineage>
        <taxon>Eukaryota</taxon>
        <taxon>Sar</taxon>
        <taxon>Stramenopiles</taxon>
        <taxon>Oomycota</taxon>
        <taxon>Peronosporomycetes</taxon>
        <taxon>Peronosporales</taxon>
        <taxon>Peronosporaceae</taxon>
        <taxon>Phytophthora</taxon>
    </lineage>
</organism>
<reference evidence="2" key="1">
    <citation type="submission" date="2021-02" db="EMBL/GenBank/DDBJ databases">
        <authorList>
            <person name="Palmer J.M."/>
        </authorList>
    </citation>
    <scope>NUCLEOTIDE SEQUENCE</scope>
    <source>
        <strain evidence="2">SCRP734</strain>
    </source>
</reference>
<gene>
    <name evidence="2" type="primary">SCC2_2</name>
    <name evidence="2" type="ORF">PHYPSEUDO_004472</name>
</gene>
<name>A0A8T1WPR7_9STRA</name>
<evidence type="ECO:0000313" key="2">
    <source>
        <dbReference type="EMBL" id="KAG7393709.1"/>
    </source>
</evidence>
<dbReference type="Proteomes" id="UP000694044">
    <property type="component" value="Unassembled WGS sequence"/>
</dbReference>
<protein>
    <submittedName>
        <fullName evidence="2">Sister chromatid cohesion protein 2</fullName>
    </submittedName>
</protein>
<evidence type="ECO:0000313" key="3">
    <source>
        <dbReference type="Proteomes" id="UP000694044"/>
    </source>
</evidence>